<keyword evidence="3" id="KW-1185">Reference proteome</keyword>
<gene>
    <name evidence="2" type="ORF">AsFPU1_1234</name>
</gene>
<dbReference type="Pfam" id="PF09339">
    <property type="entry name" value="HTH_IclR"/>
    <property type="match status" value="1"/>
</dbReference>
<dbReference type="GO" id="GO:0003677">
    <property type="term" value="F:DNA binding"/>
    <property type="evidence" value="ECO:0007669"/>
    <property type="project" value="InterPro"/>
</dbReference>
<dbReference type="GO" id="GO:0006355">
    <property type="term" value="P:regulation of DNA-templated transcription"/>
    <property type="evidence" value="ECO:0007669"/>
    <property type="project" value="InterPro"/>
</dbReference>
<evidence type="ECO:0000259" key="1">
    <source>
        <dbReference type="Pfam" id="PF09339"/>
    </source>
</evidence>
<feature type="domain" description="HTH iclR-type" evidence="1">
    <location>
        <begin position="17"/>
        <end position="59"/>
    </location>
</feature>
<dbReference type="AlphaFoldDB" id="A0A401IF31"/>
<dbReference type="RefSeq" id="WP_124973982.1">
    <property type="nucleotide sequence ID" value="NZ_BDQK01000005.1"/>
</dbReference>
<sequence length="82" mass="9297">MPFTIIAPTPGLTTRDRILELILTHPEGITVKRLSDRLNRPISMVQRCLKDLTALKIVRAKLSQDNKQWIYSPAVSNSVKID</sequence>
<dbReference type="OrthoDB" id="428422at2"/>
<organism evidence="2 3">
    <name type="scientific">Aphanothece sacrum FPU1</name>
    <dbReference type="NCBI Taxonomy" id="1920663"/>
    <lineage>
        <taxon>Bacteria</taxon>
        <taxon>Bacillati</taxon>
        <taxon>Cyanobacteriota</taxon>
        <taxon>Cyanophyceae</taxon>
        <taxon>Oscillatoriophycideae</taxon>
        <taxon>Chroococcales</taxon>
        <taxon>Aphanothecaceae</taxon>
        <taxon>Aphanothece</taxon>
    </lineage>
</organism>
<dbReference type="Proteomes" id="UP000287247">
    <property type="component" value="Unassembled WGS sequence"/>
</dbReference>
<dbReference type="SUPFAM" id="SSF46785">
    <property type="entry name" value="Winged helix' DNA-binding domain"/>
    <property type="match status" value="1"/>
</dbReference>
<dbReference type="Gene3D" id="1.10.10.10">
    <property type="entry name" value="Winged helix-like DNA-binding domain superfamily/Winged helix DNA-binding domain"/>
    <property type="match status" value="1"/>
</dbReference>
<dbReference type="InterPro" id="IPR036388">
    <property type="entry name" value="WH-like_DNA-bd_sf"/>
</dbReference>
<accession>A0A401IF31</accession>
<evidence type="ECO:0000313" key="2">
    <source>
        <dbReference type="EMBL" id="GBF79834.1"/>
    </source>
</evidence>
<dbReference type="EMBL" id="BDQK01000005">
    <property type="protein sequence ID" value="GBF79834.1"/>
    <property type="molecule type" value="Genomic_DNA"/>
</dbReference>
<protein>
    <submittedName>
        <fullName evidence="2">IclR family transcriptional regulator</fullName>
    </submittedName>
</protein>
<dbReference type="InterPro" id="IPR036390">
    <property type="entry name" value="WH_DNA-bd_sf"/>
</dbReference>
<dbReference type="InterPro" id="IPR005471">
    <property type="entry name" value="Tscrpt_reg_IclR_N"/>
</dbReference>
<comment type="caution">
    <text evidence="2">The sequence shown here is derived from an EMBL/GenBank/DDBJ whole genome shotgun (WGS) entry which is preliminary data.</text>
</comment>
<proteinExistence type="predicted"/>
<evidence type="ECO:0000313" key="3">
    <source>
        <dbReference type="Proteomes" id="UP000287247"/>
    </source>
</evidence>
<name>A0A401IF31_APHSA</name>
<reference evidence="3" key="1">
    <citation type="submission" date="2017-05" db="EMBL/GenBank/DDBJ databases">
        <title>Physiological properties and genetic analysis related to exopolysaccharide production of fresh-water unicellular cyanobacterium Aphanothece sacrum, Suizenji Nori, that has been cultured as a food source in Japan.</title>
        <authorList>
            <person name="Kanesaki Y."/>
            <person name="Yoshikawa S."/>
            <person name="Ohki K."/>
        </authorList>
    </citation>
    <scope>NUCLEOTIDE SEQUENCE [LARGE SCALE GENOMIC DNA]</scope>
    <source>
        <strain evidence="3">FPU1</strain>
    </source>
</reference>